<dbReference type="GO" id="GO:0008716">
    <property type="term" value="F:D-alanine-D-alanine ligase activity"/>
    <property type="evidence" value="ECO:0007669"/>
    <property type="project" value="UniProtKB-UniRule"/>
</dbReference>
<evidence type="ECO:0000256" key="10">
    <source>
        <dbReference type="ARBA" id="ARBA00023211"/>
    </source>
</evidence>
<dbReference type="GO" id="GO:0008360">
    <property type="term" value="P:regulation of cell shape"/>
    <property type="evidence" value="ECO:0007669"/>
    <property type="project" value="UniProtKB-KW"/>
</dbReference>
<evidence type="ECO:0000256" key="5">
    <source>
        <dbReference type="ARBA" id="ARBA00022741"/>
    </source>
</evidence>
<dbReference type="Proteomes" id="UP000470082">
    <property type="component" value="Unassembled WGS sequence"/>
</dbReference>
<protein>
    <recommendedName>
        <fullName evidence="12">D-alanine--D-alanine ligase</fullName>
        <ecNumber evidence="12">6.3.2.4</ecNumber>
    </recommendedName>
    <alternativeName>
        <fullName evidence="12">D-Ala-D-Ala ligase</fullName>
    </alternativeName>
    <alternativeName>
        <fullName evidence="12">D-alanylalanine synthetase</fullName>
    </alternativeName>
</protein>
<dbReference type="Gene3D" id="3.40.50.20">
    <property type="match status" value="1"/>
</dbReference>
<sequence length="350" mass="39326">MRLKLGVIFGGQSSEYSVSLHSTASFLRQIHEEKYEIIKIGIDTEGHFYVYNGSIDDLEHDHWKKEENCIPCAWVHKGVILLDGSSQFVPLDCVFPVVHGKNCEDGTLQGLLEVMNIHYVGCDTMSSAISMDKEIMHILCDEAHIPCAKYVCLNKRKENLTFEQIKEQFPLPWIVKPCNAGSSYGVSKVNNKEEFDKAVEEAFYYDGRGKILVEEMIDGFEIGCAVMGNETIRTGSCDEIEITRGIFDFEGKYAMDGANIYCPARISKEIFDQAQTLAREVYVAMNCSGLARVDMFVTKDQKVILNELNTIPGMTATSRYPSMMKEAGLEFPDLIDQLIELAMQRVVGAC</sequence>
<comment type="caution">
    <text evidence="17">The sequence shown here is derived from an EMBL/GenBank/DDBJ whole genome shotgun (WGS) entry which is preliminary data.</text>
</comment>
<keyword evidence="12" id="KW-0963">Cytoplasm</keyword>
<dbReference type="InterPro" id="IPR011127">
    <property type="entry name" value="Dala_Dala_lig_N"/>
</dbReference>
<reference evidence="17 18" key="1">
    <citation type="submission" date="2019-08" db="EMBL/GenBank/DDBJ databases">
        <title>In-depth cultivation of the pig gut microbiome towards novel bacterial diversity and tailored functional studies.</title>
        <authorList>
            <person name="Wylensek D."/>
            <person name="Hitch T.C.A."/>
            <person name="Clavel T."/>
        </authorList>
    </citation>
    <scope>NUCLEOTIDE SEQUENCE [LARGE SCALE GENOMIC DNA]</scope>
    <source>
        <strain evidence="17 18">LKV-178-WT-2G</strain>
    </source>
</reference>
<evidence type="ECO:0000259" key="16">
    <source>
        <dbReference type="PROSITE" id="PS50975"/>
    </source>
</evidence>
<dbReference type="FunFam" id="3.30.470.20:FF:000008">
    <property type="entry name" value="D-alanine--D-alanine ligase"/>
    <property type="match status" value="1"/>
</dbReference>
<evidence type="ECO:0000256" key="3">
    <source>
        <dbReference type="ARBA" id="ARBA00022598"/>
    </source>
</evidence>
<keyword evidence="18" id="KW-1185">Reference proteome</keyword>
<dbReference type="SUPFAM" id="SSF56059">
    <property type="entry name" value="Glutathione synthetase ATP-binding domain-like"/>
    <property type="match status" value="1"/>
</dbReference>
<dbReference type="GO" id="GO:0071555">
    <property type="term" value="P:cell wall organization"/>
    <property type="evidence" value="ECO:0007669"/>
    <property type="project" value="UniProtKB-KW"/>
</dbReference>
<dbReference type="SUPFAM" id="SSF52440">
    <property type="entry name" value="PreATP-grasp domain"/>
    <property type="match status" value="1"/>
</dbReference>
<evidence type="ECO:0000256" key="9">
    <source>
        <dbReference type="ARBA" id="ARBA00022984"/>
    </source>
</evidence>
<feature type="binding site" evidence="14">
    <location>
        <position position="309"/>
    </location>
    <ligand>
        <name>Mg(2+)</name>
        <dbReference type="ChEBI" id="CHEBI:18420"/>
        <label>2</label>
    </ligand>
</feature>
<evidence type="ECO:0000256" key="1">
    <source>
        <dbReference type="ARBA" id="ARBA00001936"/>
    </source>
</evidence>
<keyword evidence="11 12" id="KW-0961">Cell wall biogenesis/degradation</keyword>
<dbReference type="UniPathway" id="UPA00219"/>
<dbReference type="PIRSF" id="PIRSF039102">
    <property type="entry name" value="Ddl/VanB"/>
    <property type="match status" value="1"/>
</dbReference>
<comment type="similarity">
    <text evidence="2 12">Belongs to the D-alanine--D-alanine ligase family.</text>
</comment>
<keyword evidence="7 14" id="KW-0460">Magnesium</keyword>
<feature type="binding site" evidence="14">
    <location>
        <position position="307"/>
    </location>
    <ligand>
        <name>Mg(2+)</name>
        <dbReference type="ChEBI" id="CHEBI:18420"/>
        <label>1</label>
    </ligand>
</feature>
<feature type="active site" evidence="13">
    <location>
        <position position="318"/>
    </location>
</feature>
<dbReference type="InterPro" id="IPR000291">
    <property type="entry name" value="D-Ala_lig_Van_CS"/>
</dbReference>
<feature type="active site" evidence="13">
    <location>
        <position position="15"/>
    </location>
</feature>
<feature type="binding site" evidence="14">
    <location>
        <position position="307"/>
    </location>
    <ligand>
        <name>Mg(2+)</name>
        <dbReference type="ChEBI" id="CHEBI:18420"/>
        <label>2</label>
    </ligand>
</feature>
<dbReference type="InterPro" id="IPR011095">
    <property type="entry name" value="Dala_Dala_lig_C"/>
</dbReference>
<keyword evidence="3 12" id="KW-0436">Ligase</keyword>
<dbReference type="AlphaFoldDB" id="A0A7X2T3I7"/>
<dbReference type="PROSITE" id="PS00844">
    <property type="entry name" value="DALA_DALA_LIGASE_2"/>
    <property type="match status" value="1"/>
</dbReference>
<dbReference type="GO" id="GO:0005829">
    <property type="term" value="C:cytosol"/>
    <property type="evidence" value="ECO:0007669"/>
    <property type="project" value="TreeGrafter"/>
</dbReference>
<dbReference type="Pfam" id="PF07478">
    <property type="entry name" value="Dala_Dala_lig_C"/>
    <property type="match status" value="1"/>
</dbReference>
<evidence type="ECO:0000256" key="7">
    <source>
        <dbReference type="ARBA" id="ARBA00022842"/>
    </source>
</evidence>
<dbReference type="NCBIfam" id="NF002528">
    <property type="entry name" value="PRK01966.1-4"/>
    <property type="match status" value="1"/>
</dbReference>
<comment type="function">
    <text evidence="12">Cell wall formation.</text>
</comment>
<evidence type="ECO:0000256" key="14">
    <source>
        <dbReference type="PIRSR" id="PIRSR039102-3"/>
    </source>
</evidence>
<dbReference type="InterPro" id="IPR005905">
    <property type="entry name" value="D_ala_D_ala"/>
</dbReference>
<dbReference type="GO" id="GO:0009252">
    <property type="term" value="P:peptidoglycan biosynthetic process"/>
    <property type="evidence" value="ECO:0007669"/>
    <property type="project" value="UniProtKB-UniRule"/>
</dbReference>
<comment type="pathway">
    <text evidence="12">Cell wall biogenesis; peptidoglycan biosynthesis.</text>
</comment>
<dbReference type="PANTHER" id="PTHR23132">
    <property type="entry name" value="D-ALANINE--D-ALANINE LIGASE"/>
    <property type="match status" value="1"/>
</dbReference>
<dbReference type="HAMAP" id="MF_00047">
    <property type="entry name" value="Dala_Dala_lig"/>
    <property type="match status" value="1"/>
</dbReference>
<dbReference type="PROSITE" id="PS00843">
    <property type="entry name" value="DALA_DALA_LIGASE_1"/>
    <property type="match status" value="1"/>
</dbReference>
<feature type="active site" evidence="13">
    <location>
        <position position="182"/>
    </location>
</feature>
<evidence type="ECO:0000313" key="17">
    <source>
        <dbReference type="EMBL" id="MSS01023.1"/>
    </source>
</evidence>
<dbReference type="InterPro" id="IPR011761">
    <property type="entry name" value="ATP-grasp"/>
</dbReference>
<dbReference type="InterPro" id="IPR016185">
    <property type="entry name" value="PreATP-grasp_dom_sf"/>
</dbReference>
<dbReference type="GO" id="GO:0005524">
    <property type="term" value="F:ATP binding"/>
    <property type="evidence" value="ECO:0007669"/>
    <property type="project" value="UniProtKB-UniRule"/>
</dbReference>
<dbReference type="RefSeq" id="WP_154459498.1">
    <property type="nucleotide sequence ID" value="NZ_JAQYTQ010000017.1"/>
</dbReference>
<comment type="catalytic activity">
    <reaction evidence="12">
        <text>2 D-alanine + ATP = D-alanyl-D-alanine + ADP + phosphate + H(+)</text>
        <dbReference type="Rhea" id="RHEA:11224"/>
        <dbReference type="ChEBI" id="CHEBI:15378"/>
        <dbReference type="ChEBI" id="CHEBI:30616"/>
        <dbReference type="ChEBI" id="CHEBI:43474"/>
        <dbReference type="ChEBI" id="CHEBI:57416"/>
        <dbReference type="ChEBI" id="CHEBI:57822"/>
        <dbReference type="ChEBI" id="CHEBI:456216"/>
        <dbReference type="EC" id="6.3.2.4"/>
    </reaction>
</comment>
<evidence type="ECO:0000256" key="13">
    <source>
        <dbReference type="PIRSR" id="PIRSR039102-1"/>
    </source>
</evidence>
<dbReference type="PROSITE" id="PS50975">
    <property type="entry name" value="ATP_GRASP"/>
    <property type="match status" value="1"/>
</dbReference>
<evidence type="ECO:0000256" key="2">
    <source>
        <dbReference type="ARBA" id="ARBA00010871"/>
    </source>
</evidence>
<dbReference type="InterPro" id="IPR013815">
    <property type="entry name" value="ATP_grasp_subdomain_1"/>
</dbReference>
<keyword evidence="6 15" id="KW-0067">ATP-binding</keyword>
<keyword evidence="8 12" id="KW-0133">Cell shape</keyword>
<comment type="cofactor">
    <cofactor evidence="1">
        <name>Mn(2+)</name>
        <dbReference type="ChEBI" id="CHEBI:29035"/>
    </cofactor>
</comment>
<evidence type="ECO:0000313" key="18">
    <source>
        <dbReference type="Proteomes" id="UP000470082"/>
    </source>
</evidence>
<dbReference type="EC" id="6.3.2.4" evidence="12"/>
<dbReference type="NCBIfam" id="TIGR01205">
    <property type="entry name" value="D_ala_D_alaTIGR"/>
    <property type="match status" value="1"/>
</dbReference>
<organism evidence="17 18">
    <name type="scientific">Floccifex porci</name>
    <dbReference type="NCBI Taxonomy" id="2606629"/>
    <lineage>
        <taxon>Bacteria</taxon>
        <taxon>Bacillati</taxon>
        <taxon>Bacillota</taxon>
        <taxon>Erysipelotrichia</taxon>
        <taxon>Erysipelotrichales</taxon>
        <taxon>Erysipelotrichaceae</taxon>
        <taxon>Floccifex</taxon>
    </lineage>
</organism>
<evidence type="ECO:0000256" key="11">
    <source>
        <dbReference type="ARBA" id="ARBA00023316"/>
    </source>
</evidence>
<gene>
    <name evidence="12" type="primary">ddl</name>
    <name evidence="17" type="ORF">FYJ50_02630</name>
</gene>
<keyword evidence="10 14" id="KW-0464">Manganese</keyword>
<proteinExistence type="inferred from homology"/>
<keyword evidence="9 12" id="KW-0573">Peptidoglycan synthesis</keyword>
<dbReference type="Pfam" id="PF01820">
    <property type="entry name" value="Dala_Dala_lig_N"/>
    <property type="match status" value="1"/>
</dbReference>
<feature type="binding site" evidence="14">
    <location>
        <position position="294"/>
    </location>
    <ligand>
        <name>Mg(2+)</name>
        <dbReference type="ChEBI" id="CHEBI:18420"/>
        <label>1</label>
    </ligand>
</feature>
<accession>A0A7X2T3I7</accession>
<feature type="domain" description="ATP-grasp" evidence="16">
    <location>
        <begin position="137"/>
        <end position="340"/>
    </location>
</feature>
<evidence type="ECO:0000256" key="6">
    <source>
        <dbReference type="ARBA" id="ARBA00022840"/>
    </source>
</evidence>
<name>A0A7X2T3I7_9FIRM</name>
<dbReference type="EMBL" id="VUMM01000003">
    <property type="protein sequence ID" value="MSS01023.1"/>
    <property type="molecule type" value="Genomic_DNA"/>
</dbReference>
<keyword evidence="5 15" id="KW-0547">Nucleotide-binding</keyword>
<evidence type="ECO:0000256" key="4">
    <source>
        <dbReference type="ARBA" id="ARBA00022723"/>
    </source>
</evidence>
<dbReference type="PANTHER" id="PTHR23132:SF25">
    <property type="entry name" value="D-ALANINE--D-ALANINE LIGASE A"/>
    <property type="match status" value="1"/>
</dbReference>
<comment type="cofactor">
    <cofactor evidence="14">
        <name>Mg(2+)</name>
        <dbReference type="ChEBI" id="CHEBI:18420"/>
    </cofactor>
    <cofactor evidence="14">
        <name>Mn(2+)</name>
        <dbReference type="ChEBI" id="CHEBI:29035"/>
    </cofactor>
    <text evidence="14">Binds 2 magnesium or manganese ions per subunit.</text>
</comment>
<evidence type="ECO:0000256" key="8">
    <source>
        <dbReference type="ARBA" id="ARBA00022960"/>
    </source>
</evidence>
<comment type="subcellular location">
    <subcellularLocation>
        <location evidence="12">Cytoplasm</location>
    </subcellularLocation>
</comment>
<dbReference type="Gene3D" id="3.30.1490.20">
    <property type="entry name" value="ATP-grasp fold, A domain"/>
    <property type="match status" value="1"/>
</dbReference>
<evidence type="ECO:0000256" key="15">
    <source>
        <dbReference type="PROSITE-ProRule" id="PRU00409"/>
    </source>
</evidence>
<keyword evidence="4 14" id="KW-0479">Metal-binding</keyword>
<evidence type="ECO:0000256" key="12">
    <source>
        <dbReference type="HAMAP-Rule" id="MF_00047"/>
    </source>
</evidence>
<dbReference type="GO" id="GO:0046872">
    <property type="term" value="F:metal ion binding"/>
    <property type="evidence" value="ECO:0007669"/>
    <property type="project" value="UniProtKB-KW"/>
</dbReference>
<dbReference type="Gene3D" id="3.30.470.20">
    <property type="entry name" value="ATP-grasp fold, B domain"/>
    <property type="match status" value="1"/>
</dbReference>